<keyword evidence="2" id="KW-1185">Reference proteome</keyword>
<protein>
    <recommendedName>
        <fullName evidence="3">Helix-turn-helix domain-containing protein</fullName>
    </recommendedName>
</protein>
<name>A0ABT4IGQ6_9EURY</name>
<dbReference type="Proteomes" id="UP001141422">
    <property type="component" value="Unassembled WGS sequence"/>
</dbReference>
<gene>
    <name evidence="1" type="ORF">O0S10_06745</name>
</gene>
<proteinExistence type="predicted"/>
<evidence type="ECO:0000313" key="1">
    <source>
        <dbReference type="EMBL" id="MCZ0860923.1"/>
    </source>
</evidence>
<organism evidence="1 2">
    <name type="scientific">Methanocorpusculum petauri</name>
    <dbReference type="NCBI Taxonomy" id="3002863"/>
    <lineage>
        <taxon>Archaea</taxon>
        <taxon>Methanobacteriati</taxon>
        <taxon>Methanobacteriota</taxon>
        <taxon>Stenosarchaea group</taxon>
        <taxon>Methanomicrobia</taxon>
        <taxon>Methanomicrobiales</taxon>
        <taxon>Methanocorpusculaceae</taxon>
        <taxon>Methanocorpusculum</taxon>
    </lineage>
</organism>
<accession>A0ABT4IGQ6</accession>
<dbReference type="RefSeq" id="WP_268925122.1">
    <property type="nucleotide sequence ID" value="NZ_JAPTGB010000013.1"/>
</dbReference>
<comment type="caution">
    <text evidence="1">The sequence shown here is derived from an EMBL/GenBank/DDBJ whole genome shotgun (WGS) entry which is preliminary data.</text>
</comment>
<dbReference type="EMBL" id="JAPTGB010000013">
    <property type="protein sequence ID" value="MCZ0860923.1"/>
    <property type="molecule type" value="Genomic_DNA"/>
</dbReference>
<reference evidence="1" key="1">
    <citation type="submission" date="2022-12" db="EMBL/GenBank/DDBJ databases">
        <title>Isolation and characterisation of novel Methanocorpusculum spp. from native Australian herbivores indicates the genus is ancestrally host-associated.</title>
        <authorList>
            <person name="Volmer J.G."/>
            <person name="Soo R.M."/>
            <person name="Evans P.N."/>
            <person name="Hoedt E.C."/>
            <person name="Astorga Alsina A.L."/>
            <person name="Woodcroft B.J."/>
            <person name="Tyson G.W."/>
            <person name="Hugenholtz P."/>
            <person name="Morrison M."/>
        </authorList>
    </citation>
    <scope>NUCLEOTIDE SEQUENCE</scope>
    <source>
        <strain evidence="1">MG</strain>
    </source>
</reference>
<evidence type="ECO:0000313" key="2">
    <source>
        <dbReference type="Proteomes" id="UP001141422"/>
    </source>
</evidence>
<evidence type="ECO:0008006" key="3">
    <source>
        <dbReference type="Google" id="ProtNLM"/>
    </source>
</evidence>
<sequence>MTWYDYPLLQNREQLRRELLSGKKVLTIARELGCSRAAVTAAMRHHNLTRPFLTIGEQTRKKLRL</sequence>